<name>A0A011MPL4_9PROT</name>
<feature type="domain" description="Gp5/Type VI secretion system Vgr protein OB-fold" evidence="4">
    <location>
        <begin position="387"/>
        <end position="456"/>
    </location>
</feature>
<dbReference type="Gene3D" id="2.30.110.50">
    <property type="match status" value="1"/>
</dbReference>
<dbReference type="SUPFAM" id="SSF69255">
    <property type="entry name" value="gp5 N-terminal domain-like"/>
    <property type="match status" value="1"/>
</dbReference>
<dbReference type="FunFam" id="2.40.50.230:FF:000001">
    <property type="entry name" value="Type VI secretion protein VgrG"/>
    <property type="match status" value="1"/>
</dbReference>
<evidence type="ECO:0000256" key="2">
    <source>
        <dbReference type="ARBA" id="ARBA00005558"/>
    </source>
</evidence>
<dbReference type="SUPFAM" id="SSF69349">
    <property type="entry name" value="Phage fibre proteins"/>
    <property type="match status" value="1"/>
</dbReference>
<comment type="subcellular location">
    <subcellularLocation>
        <location evidence="1">Secreted</location>
    </subcellularLocation>
</comment>
<dbReference type="Pfam" id="PF04717">
    <property type="entry name" value="Phage_base_V"/>
    <property type="match status" value="1"/>
</dbReference>
<accession>A0A011MPL4</accession>
<keyword evidence="3" id="KW-0964">Secreted</keyword>
<dbReference type="Pfam" id="PF05954">
    <property type="entry name" value="Phage_GPD"/>
    <property type="match status" value="1"/>
</dbReference>
<dbReference type="NCBIfam" id="TIGR01646">
    <property type="entry name" value="vgr_GE"/>
    <property type="match status" value="1"/>
</dbReference>
<dbReference type="Gene3D" id="2.40.50.230">
    <property type="entry name" value="Gp5 N-terminal domain"/>
    <property type="match status" value="1"/>
</dbReference>
<evidence type="ECO:0000313" key="6">
    <source>
        <dbReference type="EMBL" id="EXI64481.1"/>
    </source>
</evidence>
<dbReference type="InterPro" id="IPR006531">
    <property type="entry name" value="Gp5/Vgr_OB"/>
</dbReference>
<organism evidence="6 7">
    <name type="scientific">Candidatus Accumulibacter adjunctus</name>
    <dbReference type="NCBI Taxonomy" id="1454001"/>
    <lineage>
        <taxon>Bacteria</taxon>
        <taxon>Pseudomonadati</taxon>
        <taxon>Pseudomonadota</taxon>
        <taxon>Betaproteobacteria</taxon>
        <taxon>Candidatus Accumulibacter</taxon>
    </lineage>
</organism>
<dbReference type="EMBL" id="JFAX01000034">
    <property type="protein sequence ID" value="EXI64481.1"/>
    <property type="molecule type" value="Genomic_DNA"/>
</dbReference>
<reference evidence="6" key="1">
    <citation type="submission" date="2014-02" db="EMBL/GenBank/DDBJ databases">
        <title>Expanding our view of genomic diversity in Candidatus Accumulibacter clades.</title>
        <authorList>
            <person name="Skennerton C.T."/>
            <person name="Barr J.J."/>
            <person name="Slater F.R."/>
            <person name="Bond P.L."/>
            <person name="Tyson G.W."/>
        </authorList>
    </citation>
    <scope>NUCLEOTIDE SEQUENCE [LARGE SCALE GENOMIC DNA]</scope>
</reference>
<evidence type="ECO:0000256" key="1">
    <source>
        <dbReference type="ARBA" id="ARBA00004613"/>
    </source>
</evidence>
<evidence type="ECO:0000313" key="7">
    <source>
        <dbReference type="Proteomes" id="UP000020218"/>
    </source>
</evidence>
<protein>
    <submittedName>
        <fullName evidence="6">Type VI secretion system Vgr family protein</fullName>
    </submittedName>
</protein>
<dbReference type="InterPro" id="IPR006533">
    <property type="entry name" value="T6SS_Vgr_RhsGE"/>
</dbReference>
<dbReference type="PANTHER" id="PTHR32305:SF15">
    <property type="entry name" value="PROTEIN RHSA-RELATED"/>
    <property type="match status" value="1"/>
</dbReference>
<gene>
    <name evidence="6" type="ORF">AW08_03670</name>
</gene>
<keyword evidence="7" id="KW-1185">Reference proteome</keyword>
<dbReference type="Proteomes" id="UP000020218">
    <property type="component" value="Unassembled WGS sequence"/>
</dbReference>
<dbReference type="InterPro" id="IPR050708">
    <property type="entry name" value="T6SS_VgrG/RHS"/>
</dbReference>
<proteinExistence type="inferred from homology"/>
<evidence type="ECO:0000259" key="4">
    <source>
        <dbReference type="Pfam" id="PF04717"/>
    </source>
</evidence>
<evidence type="ECO:0000259" key="5">
    <source>
        <dbReference type="Pfam" id="PF22178"/>
    </source>
</evidence>
<dbReference type="InterPro" id="IPR054030">
    <property type="entry name" value="Gp5_Vgr_C"/>
</dbReference>
<dbReference type="STRING" id="1454001.AW08_03670"/>
<dbReference type="Gene3D" id="3.55.50.10">
    <property type="entry name" value="Baseplate protein-like domains"/>
    <property type="match status" value="1"/>
</dbReference>
<comment type="similarity">
    <text evidence="2">Belongs to the VgrG protein family.</text>
</comment>
<dbReference type="AlphaFoldDB" id="A0A011MPL4"/>
<dbReference type="SUPFAM" id="SSF69279">
    <property type="entry name" value="Phage tail proteins"/>
    <property type="match status" value="2"/>
</dbReference>
<dbReference type="PATRIC" id="fig|1454001.3.peg.3708"/>
<sequence length="688" mass="76760">MVQATVVKRLVKVVTTLKDELSFMALDGSDGLSRNGEFRVSVLSARGDIKANELLGKSVSVVLTTPHGTQREFNGLAAGFFQLGAQGRYHRYLIVVRPWTWLLTRTSDCRIFQDKTVREVIEDVFKEHPYADFEFQLTASYRRWSYCVQYRETDFNFIARLMEQEGMHFFFRHVKGKHTLVIADGPSAHVAATRYDSVPYLDPEAVNSRQEEGVRQWSHGCEIQPTSFVTRDFNFEKPRADMQADAAPARSLGHDYKDKFEIFDYPGEYDELGEGQQYARLRVEELRHQFDLFNGESNAHGLASGGVFKLARHPRADQNQEYLIVAADYQLEESPHESARADDEVFSVRFRAIPSTQTFQPPRLTPKPAVQGPQTAIVVGAQGDEIYTDKYGRVKVQFHWDRYGQGDENSSCWIRVAHHWAGQNWGMVAIPRVGQEVIVDFLEGDPDRPIITGRVYNANQMPPYDLPANMTQTGIKTRSSKGGGVENFNEIRFEDMTGSEHLLIHAEKDQMIEVENDETHWVGHDRTKTIDNDETTLVKHDRTETVLNNETITIGVDRTETVGQNETITVALMRTRAVGVNEAIAIGAAQEVVVGASRVLAVGVNQSTNVGKNRSVDVGSDDSLKVGKNLVIDAGDSVTIKTGSASITMKKDGTISIKGKDITINGSGKINVKASSDVVIKGSKVGVN</sequence>
<dbReference type="NCBIfam" id="TIGR03361">
    <property type="entry name" value="VI_Rhs_Vgr"/>
    <property type="match status" value="1"/>
</dbReference>
<dbReference type="InterPro" id="IPR037026">
    <property type="entry name" value="Vgr_OB-fold_dom_sf"/>
</dbReference>
<dbReference type="Gene3D" id="4.10.220.110">
    <property type="match status" value="1"/>
</dbReference>
<comment type="caution">
    <text evidence="6">The sequence shown here is derived from an EMBL/GenBank/DDBJ whole genome shotgun (WGS) entry which is preliminary data.</text>
</comment>
<feature type="domain" description="Gp5/Type VI secretion system Vgr C-terminal trimerisation" evidence="5">
    <location>
        <begin position="473"/>
        <end position="586"/>
    </location>
</feature>
<dbReference type="InterPro" id="IPR017847">
    <property type="entry name" value="T6SS_RhsGE_Vgr_subset"/>
</dbReference>
<dbReference type="GO" id="GO:0005576">
    <property type="term" value="C:extracellular region"/>
    <property type="evidence" value="ECO:0007669"/>
    <property type="project" value="UniProtKB-SubCell"/>
</dbReference>
<evidence type="ECO:0000256" key="3">
    <source>
        <dbReference type="ARBA" id="ARBA00022525"/>
    </source>
</evidence>
<dbReference type="PANTHER" id="PTHR32305">
    <property type="match status" value="1"/>
</dbReference>
<dbReference type="Pfam" id="PF22178">
    <property type="entry name" value="Gp5_trimer_C"/>
    <property type="match status" value="1"/>
</dbReference>